<dbReference type="WBParaSite" id="L893_g8922.t1">
    <property type="protein sequence ID" value="L893_g8922.t1"/>
    <property type="gene ID" value="L893_g8922"/>
</dbReference>
<protein>
    <submittedName>
        <fullName evidence="3">MARVEL domain-containing protein</fullName>
    </submittedName>
</protein>
<proteinExistence type="predicted"/>
<organism evidence="2 3">
    <name type="scientific">Steinernema glaseri</name>
    <dbReference type="NCBI Taxonomy" id="37863"/>
    <lineage>
        <taxon>Eukaryota</taxon>
        <taxon>Metazoa</taxon>
        <taxon>Ecdysozoa</taxon>
        <taxon>Nematoda</taxon>
        <taxon>Chromadorea</taxon>
        <taxon>Rhabditida</taxon>
        <taxon>Tylenchina</taxon>
        <taxon>Panagrolaimomorpha</taxon>
        <taxon>Strongyloidoidea</taxon>
        <taxon>Steinernematidae</taxon>
        <taxon>Steinernema</taxon>
    </lineage>
</organism>
<evidence type="ECO:0000313" key="3">
    <source>
        <dbReference type="WBParaSite" id="L893_g8922.t1"/>
    </source>
</evidence>
<dbReference type="AlphaFoldDB" id="A0A1I8AT19"/>
<feature type="transmembrane region" description="Helical" evidence="1">
    <location>
        <begin position="84"/>
        <end position="106"/>
    </location>
</feature>
<evidence type="ECO:0000313" key="2">
    <source>
        <dbReference type="Proteomes" id="UP000095287"/>
    </source>
</evidence>
<evidence type="ECO:0000256" key="1">
    <source>
        <dbReference type="SAM" id="Phobius"/>
    </source>
</evidence>
<keyword evidence="1" id="KW-0812">Transmembrane</keyword>
<accession>A0A1I8AT19</accession>
<keyword evidence="2" id="KW-1185">Reference proteome</keyword>
<name>A0A1I8AT19_9BILA</name>
<dbReference type="PANTHER" id="PTHR34851">
    <property type="entry name" value="PROTEIN CBG05235-RELATED"/>
    <property type="match status" value="1"/>
</dbReference>
<dbReference type="PANTHER" id="PTHR34851:SF2">
    <property type="entry name" value="PROTEIN CBG16728"/>
    <property type="match status" value="1"/>
</dbReference>
<keyword evidence="1" id="KW-0472">Membrane</keyword>
<reference evidence="3" key="1">
    <citation type="submission" date="2016-11" db="UniProtKB">
        <authorList>
            <consortium name="WormBaseParasite"/>
        </authorList>
    </citation>
    <scope>IDENTIFICATION</scope>
</reference>
<feature type="transmembrane region" description="Helical" evidence="1">
    <location>
        <begin position="142"/>
        <end position="166"/>
    </location>
</feature>
<keyword evidence="1" id="KW-1133">Transmembrane helix</keyword>
<dbReference type="Proteomes" id="UP000095287">
    <property type="component" value="Unplaced"/>
</dbReference>
<sequence>MTGSRAAEADESHKRFRCCCNCCHIKFSAYGIAVVSAVLIVVNFALKAFDLSRIEWNWELLFFIVDSLAVLSLIYGVFAERAAFLQPFAVLCIITVAFLFLLAAFFGSGIYDPKSYAAEYVEMDLRERINDNTRTITYEVQFLCVIGIVAMSSLGLLHAWFLVLVVKCAEYFRYLESQKKNDVENQQPIISAF</sequence>
<feature type="transmembrane region" description="Helical" evidence="1">
    <location>
        <begin position="58"/>
        <end position="78"/>
    </location>
</feature>
<feature type="transmembrane region" description="Helical" evidence="1">
    <location>
        <begin position="27"/>
        <end position="46"/>
    </location>
</feature>